<evidence type="ECO:0000256" key="5">
    <source>
        <dbReference type="ARBA" id="ARBA00022989"/>
    </source>
</evidence>
<dbReference type="RefSeq" id="WP_012416490.1">
    <property type="nucleotide sequence ID" value="NC_010645.1"/>
</dbReference>
<dbReference type="GO" id="GO:0044874">
    <property type="term" value="P:lipoprotein localization to outer membrane"/>
    <property type="evidence" value="ECO:0007669"/>
    <property type="project" value="TreeGrafter"/>
</dbReference>
<feature type="transmembrane region" description="Helical" evidence="7">
    <location>
        <begin position="20"/>
        <end position="41"/>
    </location>
</feature>
<name>Q2KWM2_BORA1</name>
<gene>
    <name evidence="9" type="ordered locus">BAV0796</name>
</gene>
<feature type="transmembrane region" description="Helical" evidence="7">
    <location>
        <begin position="313"/>
        <end position="343"/>
    </location>
</feature>
<dbReference type="OrthoDB" id="5410375at2"/>
<evidence type="ECO:0000313" key="10">
    <source>
        <dbReference type="Proteomes" id="UP000001977"/>
    </source>
</evidence>
<keyword evidence="10" id="KW-1185">Reference proteome</keyword>
<keyword evidence="5 7" id="KW-1133">Transmembrane helix</keyword>
<evidence type="ECO:0000256" key="1">
    <source>
        <dbReference type="ARBA" id="ARBA00004651"/>
    </source>
</evidence>
<dbReference type="InterPro" id="IPR051447">
    <property type="entry name" value="Lipoprotein-release_system"/>
</dbReference>
<dbReference type="HOGENOM" id="CLU_056171_0_0_4"/>
<reference evidence="9 10" key="1">
    <citation type="journal article" date="2006" name="J. Bacteriol.">
        <title>Comparison of the genome sequence of the poultry pathogen Bordetella avium with those of B. bronchiseptica, B. pertussis, and B. parapertussis reveals extensive diversity in surface structures associated with host interaction.</title>
        <authorList>
            <person name="Sebaihia M."/>
            <person name="Preston A."/>
            <person name="Maskell D.J."/>
            <person name="Kuzmiak H."/>
            <person name="Connell T.D."/>
            <person name="King N.D."/>
            <person name="Orndorff P.E."/>
            <person name="Miyamoto D.M."/>
            <person name="Thomson N.R."/>
            <person name="Harris D."/>
            <person name="Goble A."/>
            <person name="Lord A."/>
            <person name="Murphy L."/>
            <person name="Quail M.A."/>
            <person name="Rutter S."/>
            <person name="Squares R."/>
            <person name="Squares S."/>
            <person name="Woodward J."/>
            <person name="Parkhill J."/>
            <person name="Temple L.M."/>
        </authorList>
    </citation>
    <scope>NUCLEOTIDE SEQUENCE [LARGE SCALE GENOMIC DNA]</scope>
    <source>
        <strain evidence="9 10">197N</strain>
    </source>
</reference>
<dbReference type="Pfam" id="PF02687">
    <property type="entry name" value="FtsX"/>
    <property type="match status" value="1"/>
</dbReference>
<evidence type="ECO:0000256" key="4">
    <source>
        <dbReference type="ARBA" id="ARBA00022692"/>
    </source>
</evidence>
<dbReference type="InterPro" id="IPR003838">
    <property type="entry name" value="ABC3_permease_C"/>
</dbReference>
<dbReference type="STRING" id="360910.BAV0796"/>
<dbReference type="eggNOG" id="COG0577">
    <property type="taxonomic scope" value="Bacteria"/>
</dbReference>
<evidence type="ECO:0000313" key="9">
    <source>
        <dbReference type="EMBL" id="CAJ48408.1"/>
    </source>
</evidence>
<feature type="transmembrane region" description="Helical" evidence="7">
    <location>
        <begin position="269"/>
        <end position="293"/>
    </location>
</feature>
<evidence type="ECO:0000256" key="7">
    <source>
        <dbReference type="SAM" id="Phobius"/>
    </source>
</evidence>
<dbReference type="KEGG" id="bav:BAV0796"/>
<feature type="domain" description="ABC3 transporter permease C-terminal" evidence="8">
    <location>
        <begin position="272"/>
        <end position="392"/>
    </location>
</feature>
<feature type="transmembrane region" description="Helical" evidence="7">
    <location>
        <begin position="363"/>
        <end position="387"/>
    </location>
</feature>
<comment type="similarity">
    <text evidence="2">Belongs to the ABC-4 integral membrane protein family. LolC/E subfamily.</text>
</comment>
<proteinExistence type="inferred from homology"/>
<evidence type="ECO:0000256" key="6">
    <source>
        <dbReference type="ARBA" id="ARBA00023136"/>
    </source>
</evidence>
<protein>
    <submittedName>
        <fullName evidence="9">ABC transporter, transmembrane protein</fullName>
    </submittedName>
</protein>
<dbReference type="GO" id="GO:0098797">
    <property type="term" value="C:plasma membrane protein complex"/>
    <property type="evidence" value="ECO:0007669"/>
    <property type="project" value="TreeGrafter"/>
</dbReference>
<comment type="subcellular location">
    <subcellularLocation>
        <location evidence="1">Cell membrane</location>
        <topology evidence="1">Multi-pass membrane protein</topology>
    </subcellularLocation>
</comment>
<dbReference type="PANTHER" id="PTHR30489:SF0">
    <property type="entry name" value="LIPOPROTEIN-RELEASING SYSTEM TRANSMEMBRANE PROTEIN LOLE"/>
    <property type="match status" value="1"/>
</dbReference>
<dbReference type="PANTHER" id="PTHR30489">
    <property type="entry name" value="LIPOPROTEIN-RELEASING SYSTEM TRANSMEMBRANE PROTEIN LOLE"/>
    <property type="match status" value="1"/>
</dbReference>
<keyword evidence="4 7" id="KW-0812">Transmembrane</keyword>
<accession>Q2KWM2</accession>
<dbReference type="EMBL" id="AM167904">
    <property type="protein sequence ID" value="CAJ48408.1"/>
    <property type="molecule type" value="Genomic_DNA"/>
</dbReference>
<evidence type="ECO:0000259" key="8">
    <source>
        <dbReference type="Pfam" id="PF02687"/>
    </source>
</evidence>
<dbReference type="AlphaFoldDB" id="Q2KWM2"/>
<evidence type="ECO:0000256" key="2">
    <source>
        <dbReference type="ARBA" id="ARBA00005236"/>
    </source>
</evidence>
<organism evidence="9 10">
    <name type="scientific">Bordetella avium (strain 197N)</name>
    <dbReference type="NCBI Taxonomy" id="360910"/>
    <lineage>
        <taxon>Bacteria</taxon>
        <taxon>Pseudomonadati</taxon>
        <taxon>Pseudomonadota</taxon>
        <taxon>Betaproteobacteria</taxon>
        <taxon>Burkholderiales</taxon>
        <taxon>Alcaligenaceae</taxon>
        <taxon>Bordetella</taxon>
    </lineage>
</organism>
<sequence>MKLGQIARLAGADLRHDRLVSLCMVASLVAVIAPLLLLFGLKHGVISTMRDQLLNDPHNLEIRLLNSGSYDQTWVDALAQHPQAGFVIGLTRSLNTQADLLRSGAQFLENADVLPTASGDPLMAGLSAPAAGAVVLSAQAATRLGANPGDTLRMRVSRRLEGRDQRAMVPLIVHAVLAPSAYPRPAAFVQPELLRDMEWYRDGYAALGAEDGQPLDLARQRFAKARVYARDIDAVEALERHLNDMRIETTSRLAEIDKVKAIDHLLSTVFGVIAGTGVLGCLASLAGAFLANIRRKRRDIAVLRLIGLEGRQVNLYIVIQALILTAIAFVLGLGVYFAGSAIFNHLLGLSQDTQGFICRITPQHALIALTITLAVALLVSQLGALSARRIQPAESLREI</sequence>
<dbReference type="Proteomes" id="UP000001977">
    <property type="component" value="Chromosome"/>
</dbReference>
<keyword evidence="3" id="KW-1003">Cell membrane</keyword>
<keyword evidence="6 7" id="KW-0472">Membrane</keyword>
<evidence type="ECO:0000256" key="3">
    <source>
        <dbReference type="ARBA" id="ARBA00022475"/>
    </source>
</evidence>